<evidence type="ECO:0000256" key="6">
    <source>
        <dbReference type="SAM" id="Phobius"/>
    </source>
</evidence>
<dbReference type="Proteomes" id="UP000326553">
    <property type="component" value="Chromosome"/>
</dbReference>
<dbReference type="PANTHER" id="PTHR43124:SF10">
    <property type="entry name" value="PURINE EFFLUX PUMP PBUE"/>
    <property type="match status" value="1"/>
</dbReference>
<feature type="transmembrane region" description="Helical" evidence="6">
    <location>
        <begin position="55"/>
        <end position="80"/>
    </location>
</feature>
<gene>
    <name evidence="8" type="ORF">CP975_03100</name>
</gene>
<dbReference type="Gene3D" id="1.20.1250.20">
    <property type="entry name" value="MFS general substrate transporter like domains"/>
    <property type="match status" value="2"/>
</dbReference>
<feature type="transmembrane region" description="Helical" evidence="6">
    <location>
        <begin position="380"/>
        <end position="401"/>
    </location>
</feature>
<dbReference type="CDD" id="cd17324">
    <property type="entry name" value="MFS_NepI_like"/>
    <property type="match status" value="1"/>
</dbReference>
<keyword evidence="5 6" id="KW-0472">Membrane</keyword>
<evidence type="ECO:0000313" key="9">
    <source>
        <dbReference type="Proteomes" id="UP000326553"/>
    </source>
</evidence>
<feature type="transmembrane region" description="Helical" evidence="6">
    <location>
        <begin position="20"/>
        <end position="43"/>
    </location>
</feature>
<accession>A0A5J6HEC1</accession>
<dbReference type="InterPro" id="IPR011701">
    <property type="entry name" value="MFS"/>
</dbReference>
<feature type="transmembrane region" description="Helical" evidence="6">
    <location>
        <begin position="246"/>
        <end position="272"/>
    </location>
</feature>
<dbReference type="KEGG" id="salw:CP975_03100"/>
<comment type="subcellular location">
    <subcellularLocation>
        <location evidence="1">Cell membrane</location>
        <topology evidence="1">Multi-pass membrane protein</topology>
    </subcellularLocation>
</comment>
<keyword evidence="9" id="KW-1185">Reference proteome</keyword>
<dbReference type="OrthoDB" id="9814237at2"/>
<protein>
    <submittedName>
        <fullName evidence="8">MFS transporter</fullName>
    </submittedName>
</protein>
<feature type="transmembrane region" description="Helical" evidence="6">
    <location>
        <begin position="351"/>
        <end position="374"/>
    </location>
</feature>
<keyword evidence="4 6" id="KW-1133">Transmembrane helix</keyword>
<dbReference type="AlphaFoldDB" id="A0A5J6HEC1"/>
<feature type="transmembrane region" description="Helical" evidence="6">
    <location>
        <begin position="87"/>
        <end position="106"/>
    </location>
</feature>
<dbReference type="PROSITE" id="PS50850">
    <property type="entry name" value="MFS"/>
    <property type="match status" value="1"/>
</dbReference>
<dbReference type="GO" id="GO:0005886">
    <property type="term" value="C:plasma membrane"/>
    <property type="evidence" value="ECO:0007669"/>
    <property type="project" value="UniProtKB-SubCell"/>
</dbReference>
<evidence type="ECO:0000256" key="1">
    <source>
        <dbReference type="ARBA" id="ARBA00004651"/>
    </source>
</evidence>
<evidence type="ECO:0000256" key="4">
    <source>
        <dbReference type="ARBA" id="ARBA00022989"/>
    </source>
</evidence>
<keyword evidence="3 6" id="KW-0812">Transmembrane</keyword>
<keyword evidence="2" id="KW-1003">Cell membrane</keyword>
<feature type="transmembrane region" description="Helical" evidence="6">
    <location>
        <begin position="218"/>
        <end position="240"/>
    </location>
</feature>
<dbReference type="InterPro" id="IPR020846">
    <property type="entry name" value="MFS_dom"/>
</dbReference>
<dbReference type="GO" id="GO:0022857">
    <property type="term" value="F:transmembrane transporter activity"/>
    <property type="evidence" value="ECO:0007669"/>
    <property type="project" value="InterPro"/>
</dbReference>
<feature type="domain" description="Major facilitator superfamily (MFS) profile" evidence="7">
    <location>
        <begin position="21"/>
        <end position="407"/>
    </location>
</feature>
<dbReference type="InterPro" id="IPR036259">
    <property type="entry name" value="MFS_trans_sf"/>
</dbReference>
<feature type="transmembrane region" description="Helical" evidence="6">
    <location>
        <begin position="146"/>
        <end position="167"/>
    </location>
</feature>
<organism evidence="8 9">
    <name type="scientific">Streptomyces alboniger</name>
    <dbReference type="NCBI Taxonomy" id="132473"/>
    <lineage>
        <taxon>Bacteria</taxon>
        <taxon>Bacillati</taxon>
        <taxon>Actinomycetota</taxon>
        <taxon>Actinomycetes</taxon>
        <taxon>Kitasatosporales</taxon>
        <taxon>Streptomycetaceae</taxon>
        <taxon>Streptomyces</taxon>
        <taxon>Streptomyces aurantiacus group</taxon>
    </lineage>
</organism>
<evidence type="ECO:0000256" key="2">
    <source>
        <dbReference type="ARBA" id="ARBA00022475"/>
    </source>
</evidence>
<sequence>MTGTQTVDDPGRRTARANRFLLLTLALGAFSIGTDSLIISGLLDHIVADLHVSTAAAGQLISVFALLYAVSAPVLAALTARFDRKRLLLAALWIFVAANLLGAVAPTYPMLMASRVVAALGAGLYLPCAMVVAVGISSPERRGRAIATVAGGMSAATALGIPLGTLVGAVGHWRMTLVLVAVLSAAAALALVPGLPRVPSPAGVTLVQRLKAATHPQVLSALVTNTLACAGEFVLFIYIAPLAMGLTGVGAAGVSAFLLVWGVAAMAGSTAGGRASDAWGGQRAYTTAVAVLLAGLCAMVLLSLGQPQARWAALSVFGVLLAVISVASWALPTAQNHRIASLDIPEPTVALSLNGSSSYLGLAIGGAVGGLALAGGSLTALTATAAAFEVLALIALGLSALTTSRTGPDVR</sequence>
<name>A0A5J6HEC1_STRAD</name>
<feature type="transmembrane region" description="Helical" evidence="6">
    <location>
        <begin position="284"/>
        <end position="305"/>
    </location>
</feature>
<proteinExistence type="predicted"/>
<dbReference type="InterPro" id="IPR050189">
    <property type="entry name" value="MFS_Efflux_Transporters"/>
</dbReference>
<dbReference type="EMBL" id="CP023695">
    <property type="protein sequence ID" value="QEV16624.1"/>
    <property type="molecule type" value="Genomic_DNA"/>
</dbReference>
<dbReference type="SUPFAM" id="SSF103473">
    <property type="entry name" value="MFS general substrate transporter"/>
    <property type="match status" value="1"/>
</dbReference>
<evidence type="ECO:0000259" key="7">
    <source>
        <dbReference type="PROSITE" id="PS50850"/>
    </source>
</evidence>
<dbReference type="Pfam" id="PF07690">
    <property type="entry name" value="MFS_1"/>
    <property type="match status" value="1"/>
</dbReference>
<feature type="transmembrane region" description="Helical" evidence="6">
    <location>
        <begin position="311"/>
        <end position="331"/>
    </location>
</feature>
<evidence type="ECO:0000256" key="3">
    <source>
        <dbReference type="ARBA" id="ARBA00022692"/>
    </source>
</evidence>
<evidence type="ECO:0000313" key="8">
    <source>
        <dbReference type="EMBL" id="QEV16624.1"/>
    </source>
</evidence>
<reference evidence="8 9" key="1">
    <citation type="submission" date="2017-09" db="EMBL/GenBank/DDBJ databases">
        <authorList>
            <person name="Lee N."/>
            <person name="Cho B.-K."/>
        </authorList>
    </citation>
    <scope>NUCLEOTIDE SEQUENCE [LARGE SCALE GENOMIC DNA]</scope>
    <source>
        <strain evidence="8 9">ATCC 12461</strain>
    </source>
</reference>
<dbReference type="PANTHER" id="PTHR43124">
    <property type="entry name" value="PURINE EFFLUX PUMP PBUE"/>
    <property type="match status" value="1"/>
</dbReference>
<dbReference type="RefSeq" id="WP_055528973.1">
    <property type="nucleotide sequence ID" value="NZ_CP023695.1"/>
</dbReference>
<feature type="transmembrane region" description="Helical" evidence="6">
    <location>
        <begin position="173"/>
        <end position="192"/>
    </location>
</feature>
<evidence type="ECO:0000256" key="5">
    <source>
        <dbReference type="ARBA" id="ARBA00023136"/>
    </source>
</evidence>
<feature type="transmembrane region" description="Helical" evidence="6">
    <location>
        <begin position="112"/>
        <end position="134"/>
    </location>
</feature>